<name>A0ABR2HF84_9EUKA</name>
<proteinExistence type="predicted"/>
<gene>
    <name evidence="1" type="ORF">M9Y10_020071</name>
</gene>
<accession>A0ABR2HF84</accession>
<evidence type="ECO:0000313" key="2">
    <source>
        <dbReference type="Proteomes" id="UP001470230"/>
    </source>
</evidence>
<protein>
    <submittedName>
        <fullName evidence="1">Uncharacterized protein</fullName>
    </submittedName>
</protein>
<evidence type="ECO:0000313" key="1">
    <source>
        <dbReference type="EMBL" id="KAK8846070.1"/>
    </source>
</evidence>
<comment type="caution">
    <text evidence="1">The sequence shown here is derived from an EMBL/GenBank/DDBJ whole genome shotgun (WGS) entry which is preliminary data.</text>
</comment>
<sequence>MNNTRYQNLSANHLRRILRRKRNRFCETEKIDWLISKYAKSFIDYYRDLLIILIQASRGHNNKISFEDFYQILTDCHIDVMESALSDQFLDWFLSEPYSSSLLKDDNISRFCSRCHNKLELFCKAKCVISIPFSRNNLENHIEIYKSFRQLHFNRNIYSEEKVQPFIKSAFYIFIFADQNLDDDVIRLLGEMFTELKKCHKSYNMYFENYELKEILSMVINDLL</sequence>
<dbReference type="EMBL" id="JAPFFF010000029">
    <property type="protein sequence ID" value="KAK8846070.1"/>
    <property type="molecule type" value="Genomic_DNA"/>
</dbReference>
<dbReference type="Proteomes" id="UP001470230">
    <property type="component" value="Unassembled WGS sequence"/>
</dbReference>
<keyword evidence="2" id="KW-1185">Reference proteome</keyword>
<reference evidence="1 2" key="1">
    <citation type="submission" date="2024-04" db="EMBL/GenBank/DDBJ databases">
        <title>Tritrichomonas musculus Genome.</title>
        <authorList>
            <person name="Alves-Ferreira E."/>
            <person name="Grigg M."/>
            <person name="Lorenzi H."/>
            <person name="Galac M."/>
        </authorList>
    </citation>
    <scope>NUCLEOTIDE SEQUENCE [LARGE SCALE GENOMIC DNA]</scope>
    <source>
        <strain evidence="1 2">EAF2021</strain>
    </source>
</reference>
<organism evidence="1 2">
    <name type="scientific">Tritrichomonas musculus</name>
    <dbReference type="NCBI Taxonomy" id="1915356"/>
    <lineage>
        <taxon>Eukaryota</taxon>
        <taxon>Metamonada</taxon>
        <taxon>Parabasalia</taxon>
        <taxon>Tritrichomonadida</taxon>
        <taxon>Tritrichomonadidae</taxon>
        <taxon>Tritrichomonas</taxon>
    </lineage>
</organism>